<dbReference type="InterPro" id="IPR037682">
    <property type="entry name" value="TonB_C"/>
</dbReference>
<reference evidence="3 4" key="1">
    <citation type="submission" date="2021-03" db="EMBL/GenBank/DDBJ databases">
        <title>Flavobacterium kribbensis sp. nov, an endophytic bacteria, isolated from soybean.</title>
        <authorList>
            <person name="Lee J."/>
            <person name="Seo J."/>
        </authorList>
    </citation>
    <scope>NUCLEOTIDE SEQUENCE [LARGE SCALE GENOMIC DNA]</scope>
    <source>
        <strain evidence="3 4">BB8</strain>
    </source>
</reference>
<dbReference type="Pfam" id="PF03544">
    <property type="entry name" value="TonB_C"/>
    <property type="match status" value="1"/>
</dbReference>
<evidence type="ECO:0000313" key="4">
    <source>
        <dbReference type="Proteomes" id="UP000663440"/>
    </source>
</evidence>
<dbReference type="RefSeq" id="WP_207294802.1">
    <property type="nucleotide sequence ID" value="NZ_CP071448.1"/>
</dbReference>
<proteinExistence type="predicted"/>
<feature type="domain" description="TonB C-terminal" evidence="2">
    <location>
        <begin position="209"/>
        <end position="268"/>
    </location>
</feature>
<protein>
    <submittedName>
        <fullName evidence="3">Energy transducer TonB</fullName>
    </submittedName>
</protein>
<dbReference type="EMBL" id="CP071448">
    <property type="protein sequence ID" value="QSW87575.1"/>
    <property type="molecule type" value="Genomic_DNA"/>
</dbReference>
<gene>
    <name evidence="3" type="ORF">J0383_14915</name>
</gene>
<evidence type="ECO:0000256" key="1">
    <source>
        <dbReference type="SAM" id="Phobius"/>
    </source>
</evidence>
<dbReference type="SUPFAM" id="SSF74653">
    <property type="entry name" value="TolA/TonB C-terminal domain"/>
    <property type="match status" value="1"/>
</dbReference>
<keyword evidence="1" id="KW-0472">Membrane</keyword>
<keyword evidence="4" id="KW-1185">Reference proteome</keyword>
<name>A0ABX7Q983_9FLAO</name>
<sequence>MSKSSIYENNWTNIVFENKNKEYGAYQLRQENSKTSVTALFTGLLLIAGIGSASMLISKLRIQDPPSEPAIISCPITPVTLPDLVKPKQKEPEPIIPAQQSAPAAASIATQLTNPVVSHADEAVPEIATNTNNVTPSDNPVGNGLVVNAIPTTGGSGTEGPETVVEPNKPIPTAALDKLPEFPGGMKKFYTYVGNNFTKPELDAERTLRVYVSFVIEKDGTMTDIVVKNDPGYGLGKEAIRVLKSLKTKWVPGILDGQPVRTAYNLPITIQTE</sequence>
<dbReference type="PANTHER" id="PTHR33446:SF2">
    <property type="entry name" value="PROTEIN TONB"/>
    <property type="match status" value="1"/>
</dbReference>
<organism evidence="3 4">
    <name type="scientific">Flavobacterium endoglycinae</name>
    <dbReference type="NCBI Taxonomy" id="2816357"/>
    <lineage>
        <taxon>Bacteria</taxon>
        <taxon>Pseudomonadati</taxon>
        <taxon>Bacteroidota</taxon>
        <taxon>Flavobacteriia</taxon>
        <taxon>Flavobacteriales</taxon>
        <taxon>Flavobacteriaceae</taxon>
        <taxon>Flavobacterium</taxon>
    </lineage>
</organism>
<keyword evidence="1" id="KW-1133">Transmembrane helix</keyword>
<dbReference type="Proteomes" id="UP000663440">
    <property type="component" value="Chromosome"/>
</dbReference>
<dbReference type="PANTHER" id="PTHR33446">
    <property type="entry name" value="PROTEIN TONB-RELATED"/>
    <property type="match status" value="1"/>
</dbReference>
<evidence type="ECO:0000313" key="3">
    <source>
        <dbReference type="EMBL" id="QSW87575.1"/>
    </source>
</evidence>
<keyword evidence="1" id="KW-0812">Transmembrane</keyword>
<dbReference type="Gene3D" id="3.30.1150.10">
    <property type="match status" value="1"/>
</dbReference>
<feature type="transmembrane region" description="Helical" evidence="1">
    <location>
        <begin position="37"/>
        <end position="57"/>
    </location>
</feature>
<accession>A0ABX7Q983</accession>
<dbReference type="InterPro" id="IPR051045">
    <property type="entry name" value="TonB-dependent_transducer"/>
</dbReference>
<evidence type="ECO:0000259" key="2">
    <source>
        <dbReference type="Pfam" id="PF03544"/>
    </source>
</evidence>